<organism evidence="1 2">
    <name type="scientific">Colocasia esculenta</name>
    <name type="common">Wild taro</name>
    <name type="synonym">Arum esculentum</name>
    <dbReference type="NCBI Taxonomy" id="4460"/>
    <lineage>
        <taxon>Eukaryota</taxon>
        <taxon>Viridiplantae</taxon>
        <taxon>Streptophyta</taxon>
        <taxon>Embryophyta</taxon>
        <taxon>Tracheophyta</taxon>
        <taxon>Spermatophyta</taxon>
        <taxon>Magnoliopsida</taxon>
        <taxon>Liliopsida</taxon>
        <taxon>Araceae</taxon>
        <taxon>Aroideae</taxon>
        <taxon>Colocasieae</taxon>
        <taxon>Colocasia</taxon>
    </lineage>
</organism>
<gene>
    <name evidence="1" type="ORF">Taro_034887</name>
</gene>
<dbReference type="AlphaFoldDB" id="A0A843VSQ8"/>
<comment type="caution">
    <text evidence="1">The sequence shown here is derived from an EMBL/GenBank/DDBJ whole genome shotgun (WGS) entry which is preliminary data.</text>
</comment>
<evidence type="ECO:0000313" key="1">
    <source>
        <dbReference type="EMBL" id="MQM02123.1"/>
    </source>
</evidence>
<sequence>MNVLRGLCGKSRNGFPDYGFACEGDGPGCCVLNMAAQPVTFCSERDMSRCRVQKATEDLVTLRDPRAECFCMVMSLLDYRFVLYMAMVSGALAPRVLEERDVHVVDMGSFPTEPVTCEAHPDSFQVRESRRLLALRLVLSSVVAELGLHHQ</sequence>
<dbReference type="EMBL" id="NMUH01002797">
    <property type="protein sequence ID" value="MQM02123.1"/>
    <property type="molecule type" value="Genomic_DNA"/>
</dbReference>
<evidence type="ECO:0000313" key="2">
    <source>
        <dbReference type="Proteomes" id="UP000652761"/>
    </source>
</evidence>
<keyword evidence="2" id="KW-1185">Reference proteome</keyword>
<proteinExistence type="predicted"/>
<accession>A0A843VSQ8</accession>
<reference evidence="1" key="1">
    <citation type="submission" date="2017-07" db="EMBL/GenBank/DDBJ databases">
        <title>Taro Niue Genome Assembly and Annotation.</title>
        <authorList>
            <person name="Atibalentja N."/>
            <person name="Keating K."/>
            <person name="Fields C.J."/>
        </authorList>
    </citation>
    <scope>NUCLEOTIDE SEQUENCE</scope>
    <source>
        <strain evidence="1">Niue_2</strain>
        <tissue evidence="1">Leaf</tissue>
    </source>
</reference>
<dbReference type="Proteomes" id="UP000652761">
    <property type="component" value="Unassembled WGS sequence"/>
</dbReference>
<name>A0A843VSQ8_COLES</name>
<protein>
    <submittedName>
        <fullName evidence="1">Uncharacterized protein</fullName>
    </submittedName>
</protein>